<accession>A0A9Q3EJY6</accession>
<proteinExistence type="predicted"/>
<reference evidence="2" key="1">
    <citation type="submission" date="2021-03" db="EMBL/GenBank/DDBJ databases">
        <title>Draft genome sequence of rust myrtle Austropuccinia psidii MF-1, a brazilian biotype.</title>
        <authorList>
            <person name="Quecine M.C."/>
            <person name="Pachon D.M.R."/>
            <person name="Bonatelli M.L."/>
            <person name="Correr F.H."/>
            <person name="Franceschini L.M."/>
            <person name="Leite T.F."/>
            <person name="Margarido G.R.A."/>
            <person name="Almeida C.A."/>
            <person name="Ferrarezi J.A."/>
            <person name="Labate C.A."/>
        </authorList>
    </citation>
    <scope>NUCLEOTIDE SEQUENCE</scope>
    <source>
        <strain evidence="2">MF-1</strain>
    </source>
</reference>
<evidence type="ECO:0000256" key="1">
    <source>
        <dbReference type="SAM" id="MobiDB-lite"/>
    </source>
</evidence>
<protein>
    <submittedName>
        <fullName evidence="2">Uncharacterized protein</fullName>
    </submittedName>
</protein>
<dbReference type="Proteomes" id="UP000765509">
    <property type="component" value="Unassembled WGS sequence"/>
</dbReference>
<keyword evidence="3" id="KW-1185">Reference proteome</keyword>
<comment type="caution">
    <text evidence="2">The sequence shown here is derived from an EMBL/GenBank/DDBJ whole genome shotgun (WGS) entry which is preliminary data.</text>
</comment>
<evidence type="ECO:0000313" key="2">
    <source>
        <dbReference type="EMBL" id="MBW0521377.1"/>
    </source>
</evidence>
<feature type="compositionally biased region" description="Basic and acidic residues" evidence="1">
    <location>
        <begin position="85"/>
        <end position="94"/>
    </location>
</feature>
<gene>
    <name evidence="2" type="ORF">O181_061092</name>
</gene>
<feature type="compositionally biased region" description="Basic and acidic residues" evidence="1">
    <location>
        <begin position="36"/>
        <end position="65"/>
    </location>
</feature>
<feature type="compositionally biased region" description="Polar residues" evidence="1">
    <location>
        <begin position="66"/>
        <end position="84"/>
    </location>
</feature>
<organism evidence="2 3">
    <name type="scientific">Austropuccinia psidii MF-1</name>
    <dbReference type="NCBI Taxonomy" id="1389203"/>
    <lineage>
        <taxon>Eukaryota</taxon>
        <taxon>Fungi</taxon>
        <taxon>Dikarya</taxon>
        <taxon>Basidiomycota</taxon>
        <taxon>Pucciniomycotina</taxon>
        <taxon>Pucciniomycetes</taxon>
        <taxon>Pucciniales</taxon>
        <taxon>Sphaerophragmiaceae</taxon>
        <taxon>Austropuccinia</taxon>
    </lineage>
</organism>
<name>A0A9Q3EJY6_9BASI</name>
<dbReference type="AlphaFoldDB" id="A0A9Q3EJY6"/>
<sequence>MNAYLHIKSFLLQEKTIELLGGWSPFSKNKKKRSKNKELVEETKSFIHRPKEGIGNDSSFGERRTISISNLQTNSRKAQRQAQRSSEETERPQEQLRQSQLEHTFPTRI</sequence>
<feature type="region of interest" description="Disordered" evidence="1">
    <location>
        <begin position="23"/>
        <end position="109"/>
    </location>
</feature>
<evidence type="ECO:0000313" key="3">
    <source>
        <dbReference type="Proteomes" id="UP000765509"/>
    </source>
</evidence>
<dbReference type="EMBL" id="AVOT02028777">
    <property type="protein sequence ID" value="MBW0521377.1"/>
    <property type="molecule type" value="Genomic_DNA"/>
</dbReference>